<dbReference type="InterPro" id="IPR011611">
    <property type="entry name" value="PfkB_dom"/>
</dbReference>
<evidence type="ECO:0000256" key="9">
    <source>
        <dbReference type="HAMAP-Rule" id="MF_01987"/>
    </source>
</evidence>
<feature type="binding site" evidence="9">
    <location>
        <position position="188"/>
    </location>
    <ligand>
        <name>ATP</name>
        <dbReference type="ChEBI" id="CHEBI:30616"/>
    </ligand>
</feature>
<dbReference type="UniPathway" id="UPA00916">
    <property type="reaction ID" value="UER00889"/>
</dbReference>
<comment type="similarity">
    <text evidence="9">Belongs to the carbohydrate kinase PfkB family. Ribokinase subfamily.</text>
</comment>
<evidence type="ECO:0000256" key="8">
    <source>
        <dbReference type="ARBA" id="ARBA00023277"/>
    </source>
</evidence>
<feature type="active site" description="Proton acceptor" evidence="9">
    <location>
        <position position="256"/>
    </location>
</feature>
<keyword evidence="12" id="KW-1185">Reference proteome</keyword>
<feature type="binding site" evidence="9">
    <location>
        <position position="291"/>
    </location>
    <ligand>
        <name>K(+)</name>
        <dbReference type="ChEBI" id="CHEBI:29103"/>
    </ligand>
</feature>
<keyword evidence="5 9" id="KW-0067">ATP-binding</keyword>
<dbReference type="AlphaFoldDB" id="A0A4V3A006"/>
<dbReference type="GO" id="GO:0004747">
    <property type="term" value="F:ribokinase activity"/>
    <property type="evidence" value="ECO:0007669"/>
    <property type="project" value="UniProtKB-UniRule"/>
</dbReference>
<evidence type="ECO:0000313" key="12">
    <source>
        <dbReference type="Proteomes" id="UP000295668"/>
    </source>
</evidence>
<dbReference type="Pfam" id="PF00294">
    <property type="entry name" value="PfkB"/>
    <property type="match status" value="1"/>
</dbReference>
<dbReference type="PANTHER" id="PTHR10584">
    <property type="entry name" value="SUGAR KINASE"/>
    <property type="match status" value="1"/>
</dbReference>
<dbReference type="InterPro" id="IPR002139">
    <property type="entry name" value="Ribo/fructo_kinase"/>
</dbReference>
<dbReference type="CDD" id="cd01174">
    <property type="entry name" value="ribokinase"/>
    <property type="match status" value="1"/>
</dbReference>
<feature type="domain" description="Carbohydrate kinase PfkB" evidence="10">
    <location>
        <begin position="7"/>
        <end position="297"/>
    </location>
</feature>
<dbReference type="InterPro" id="IPR029056">
    <property type="entry name" value="Ribokinase-like"/>
</dbReference>
<protein>
    <recommendedName>
        <fullName evidence="9">Ribokinase</fullName>
        <shortName evidence="9">RK</shortName>
        <ecNumber evidence="9">2.7.1.15</ecNumber>
    </recommendedName>
</protein>
<comment type="pathway">
    <text evidence="9">Carbohydrate metabolism; D-ribose degradation; D-ribose 5-phosphate from beta-D-ribopyranose: step 2/2.</text>
</comment>
<comment type="caution">
    <text evidence="9">Lacks conserved residue(s) required for the propagation of feature annotation.</text>
</comment>
<dbReference type="PRINTS" id="PR00990">
    <property type="entry name" value="RIBOKINASE"/>
</dbReference>
<dbReference type="InterPro" id="IPR011877">
    <property type="entry name" value="Ribokinase"/>
</dbReference>
<comment type="function">
    <text evidence="9">Catalyzes the phosphorylation of ribose at O-5 in a reaction requiring ATP and magnesium. The resulting D-ribose-5-phosphate can then be used either for sythesis of nucleotides, histidine, and tryptophan, or as a component of the pentose phosphate pathway.</text>
</comment>
<feature type="binding site" evidence="9">
    <location>
        <begin position="255"/>
        <end position="256"/>
    </location>
    <ligand>
        <name>ATP</name>
        <dbReference type="ChEBI" id="CHEBI:30616"/>
    </ligand>
</feature>
<dbReference type="OrthoDB" id="9775849at2"/>
<comment type="caution">
    <text evidence="11">The sequence shown here is derived from an EMBL/GenBank/DDBJ whole genome shotgun (WGS) entry which is preliminary data.</text>
</comment>
<feature type="binding site" evidence="9">
    <location>
        <begin position="224"/>
        <end position="229"/>
    </location>
    <ligand>
        <name>ATP</name>
        <dbReference type="ChEBI" id="CHEBI:30616"/>
    </ligand>
</feature>
<proteinExistence type="inferred from homology"/>
<feature type="binding site" evidence="9">
    <location>
        <position position="256"/>
    </location>
    <ligand>
        <name>substrate</name>
    </ligand>
</feature>
<feature type="binding site" evidence="9">
    <location>
        <position position="289"/>
    </location>
    <ligand>
        <name>K(+)</name>
        <dbReference type="ChEBI" id="CHEBI:29103"/>
    </ligand>
</feature>
<evidence type="ECO:0000256" key="2">
    <source>
        <dbReference type="ARBA" id="ARBA00022723"/>
    </source>
</evidence>
<dbReference type="GO" id="GO:0005524">
    <property type="term" value="F:ATP binding"/>
    <property type="evidence" value="ECO:0007669"/>
    <property type="project" value="UniProtKB-UniRule"/>
</dbReference>
<evidence type="ECO:0000256" key="7">
    <source>
        <dbReference type="ARBA" id="ARBA00022958"/>
    </source>
</evidence>
<evidence type="ECO:0000313" key="11">
    <source>
        <dbReference type="EMBL" id="TDG35353.1"/>
    </source>
</evidence>
<feature type="binding site" evidence="9">
    <location>
        <position position="250"/>
    </location>
    <ligand>
        <name>K(+)</name>
        <dbReference type="ChEBI" id="CHEBI:29103"/>
    </ligand>
</feature>
<feature type="binding site" evidence="9">
    <location>
        <position position="144"/>
    </location>
    <ligand>
        <name>substrate</name>
    </ligand>
</feature>
<keyword evidence="1 9" id="KW-0808">Transferase</keyword>
<comment type="subcellular location">
    <subcellularLocation>
        <location evidence="9">Cytoplasm</location>
    </subcellularLocation>
</comment>
<dbReference type="Proteomes" id="UP000295668">
    <property type="component" value="Unassembled WGS sequence"/>
</dbReference>
<dbReference type="GO" id="GO:0019303">
    <property type="term" value="P:D-ribose catabolic process"/>
    <property type="evidence" value="ECO:0007669"/>
    <property type="project" value="UniProtKB-UniRule"/>
</dbReference>
<sequence length="312" mass="32923">MKDETPSVFVLGSFVMGFTIKTKCLPTIGETVIGSNFNLGIGGKGFNQAIAAKRAGANVNILVCTGNDEFGEIAKKTLLNEGISIDNLIALENESSGCGFVTLLTSGENTILIDPGANLKLDVAKVEAVKDAIIKSKILMAQLEIPINSVTYAFEIAKKNNLLTILNPAPAQKLPLALLKNIDILTPNETEAKIILGLDPDADIAIDLLAEKLLNTGVKTIILTRGKHGALIISNNDNKTIAAPKIDAVDSTGAGDCFNGNLVAALLQGKTVEEAVNIAVLAGAYCAQYLGVFDGLPSQKQLIEFKETVQYT</sequence>
<keyword evidence="4 9" id="KW-0418">Kinase</keyword>
<comment type="activity regulation">
    <text evidence="9">Activated by a monovalent cation that binds near, but not in, the active site. The most likely occupant of the site in vivo is potassium. Ion binding induces a conformational change that may alter substrate affinity.</text>
</comment>
<evidence type="ECO:0000259" key="10">
    <source>
        <dbReference type="Pfam" id="PF00294"/>
    </source>
</evidence>
<comment type="cofactor">
    <cofactor evidence="9">
        <name>Mg(2+)</name>
        <dbReference type="ChEBI" id="CHEBI:18420"/>
    </cofactor>
    <text evidence="9">Requires a divalent cation, most likely magnesium in vivo, as an electrophilic catalyst to aid phosphoryl group transfer. It is the chelate of the metal and the nucleotide that is the actual substrate.</text>
</comment>
<comment type="catalytic activity">
    <reaction evidence="9">
        <text>D-ribose + ATP = D-ribose 5-phosphate + ADP + H(+)</text>
        <dbReference type="Rhea" id="RHEA:13697"/>
        <dbReference type="ChEBI" id="CHEBI:15378"/>
        <dbReference type="ChEBI" id="CHEBI:30616"/>
        <dbReference type="ChEBI" id="CHEBI:47013"/>
        <dbReference type="ChEBI" id="CHEBI:78346"/>
        <dbReference type="ChEBI" id="CHEBI:456216"/>
        <dbReference type="EC" id="2.7.1.15"/>
    </reaction>
</comment>
<keyword evidence="6 9" id="KW-0460">Magnesium</keyword>
<dbReference type="RefSeq" id="WP_133263283.1">
    <property type="nucleotide sequence ID" value="NZ_SJCY01000010.1"/>
</dbReference>
<feature type="binding site" evidence="9">
    <location>
        <position position="252"/>
    </location>
    <ligand>
        <name>K(+)</name>
        <dbReference type="ChEBI" id="CHEBI:29103"/>
    </ligand>
</feature>
<gene>
    <name evidence="9" type="primary">rbsK</name>
    <name evidence="11" type="ORF">EZJ43_13695</name>
</gene>
<feature type="binding site" evidence="9">
    <location>
        <position position="286"/>
    </location>
    <ligand>
        <name>K(+)</name>
        <dbReference type="ChEBI" id="CHEBI:29103"/>
    </ligand>
</feature>
<evidence type="ECO:0000256" key="5">
    <source>
        <dbReference type="ARBA" id="ARBA00022840"/>
    </source>
</evidence>
<dbReference type="EC" id="2.7.1.15" evidence="9"/>
<evidence type="ECO:0000256" key="1">
    <source>
        <dbReference type="ARBA" id="ARBA00022679"/>
    </source>
</evidence>
<dbReference type="HAMAP" id="MF_01987">
    <property type="entry name" value="Ribokinase"/>
    <property type="match status" value="1"/>
</dbReference>
<dbReference type="EMBL" id="SJCY01000010">
    <property type="protein sequence ID" value="TDG35353.1"/>
    <property type="molecule type" value="Genomic_DNA"/>
</dbReference>
<dbReference type="PANTHER" id="PTHR10584:SF166">
    <property type="entry name" value="RIBOKINASE"/>
    <property type="match status" value="1"/>
</dbReference>
<feature type="binding site" evidence="9">
    <location>
        <begin position="43"/>
        <end position="47"/>
    </location>
    <ligand>
        <name>substrate</name>
    </ligand>
</feature>
<accession>A0A4V3A006</accession>
<keyword evidence="3 9" id="KW-0547">Nucleotide-binding</keyword>
<evidence type="ECO:0000256" key="3">
    <source>
        <dbReference type="ARBA" id="ARBA00022741"/>
    </source>
</evidence>
<organism evidence="11 12">
    <name type="scientific">Pedobacter changchengzhani</name>
    <dbReference type="NCBI Taxonomy" id="2529274"/>
    <lineage>
        <taxon>Bacteria</taxon>
        <taxon>Pseudomonadati</taxon>
        <taxon>Bacteroidota</taxon>
        <taxon>Sphingobacteriia</taxon>
        <taxon>Sphingobacteriales</taxon>
        <taxon>Sphingobacteriaceae</taxon>
        <taxon>Pedobacter</taxon>
    </lineage>
</organism>
<comment type="subunit">
    <text evidence="9">Homodimer.</text>
</comment>
<dbReference type="SUPFAM" id="SSF53613">
    <property type="entry name" value="Ribokinase-like"/>
    <property type="match status" value="1"/>
</dbReference>
<dbReference type="GO" id="GO:0046872">
    <property type="term" value="F:metal ion binding"/>
    <property type="evidence" value="ECO:0007669"/>
    <property type="project" value="UniProtKB-KW"/>
</dbReference>
<evidence type="ECO:0000256" key="4">
    <source>
        <dbReference type="ARBA" id="ARBA00022777"/>
    </source>
</evidence>
<reference evidence="11 12" key="1">
    <citation type="submission" date="2019-02" db="EMBL/GenBank/DDBJ databases">
        <title>Pedobacter sp. nov., a novel speices isolated from soil of pinguins habitat in Antarcitica.</title>
        <authorList>
            <person name="He R.-H."/>
        </authorList>
    </citation>
    <scope>NUCLEOTIDE SEQUENCE [LARGE SCALE GENOMIC DNA]</scope>
    <source>
        <strain evidence="11 12">E01020</strain>
    </source>
</reference>
<dbReference type="Gene3D" id="3.40.1190.20">
    <property type="match status" value="1"/>
</dbReference>
<keyword evidence="7 9" id="KW-0630">Potassium</keyword>
<keyword evidence="8 9" id="KW-0119">Carbohydrate metabolism</keyword>
<evidence type="ECO:0000256" key="6">
    <source>
        <dbReference type="ARBA" id="ARBA00022842"/>
    </source>
</evidence>
<keyword evidence="2 9" id="KW-0479">Metal-binding</keyword>
<dbReference type="GO" id="GO:0005829">
    <property type="term" value="C:cytosol"/>
    <property type="evidence" value="ECO:0007669"/>
    <property type="project" value="TreeGrafter"/>
</dbReference>
<keyword evidence="9" id="KW-0963">Cytoplasm</keyword>
<name>A0A4V3A006_9SPHI</name>